<organism evidence="1 2">
    <name type="scientific">Parasponia andersonii</name>
    <name type="common">Sponia andersonii</name>
    <dbReference type="NCBI Taxonomy" id="3476"/>
    <lineage>
        <taxon>Eukaryota</taxon>
        <taxon>Viridiplantae</taxon>
        <taxon>Streptophyta</taxon>
        <taxon>Embryophyta</taxon>
        <taxon>Tracheophyta</taxon>
        <taxon>Spermatophyta</taxon>
        <taxon>Magnoliopsida</taxon>
        <taxon>eudicotyledons</taxon>
        <taxon>Gunneridae</taxon>
        <taxon>Pentapetalae</taxon>
        <taxon>rosids</taxon>
        <taxon>fabids</taxon>
        <taxon>Rosales</taxon>
        <taxon>Cannabaceae</taxon>
        <taxon>Parasponia</taxon>
    </lineage>
</organism>
<keyword evidence="2" id="KW-1185">Reference proteome</keyword>
<evidence type="ECO:0000313" key="2">
    <source>
        <dbReference type="Proteomes" id="UP000237105"/>
    </source>
</evidence>
<evidence type="ECO:0000313" key="1">
    <source>
        <dbReference type="EMBL" id="PON41091.1"/>
    </source>
</evidence>
<sequence length="167" mass="18777">MKRSKIKIRRKKEVPFGTVTLHVPDAFQTTIMVHNNGGPRRIQASCAIFYISFRYSSSNYQISHNFVFLLSFFSNFYNDDNNNNNGNDNRVLQLMVKYMTKIIERDKKIANEDEGAGGFADAPLPNIIPKKSPSSPLEDPRPVLLVPVLIPPPLNPGSATLLSLPIF</sequence>
<dbReference type="AlphaFoldDB" id="A0A2P5AX48"/>
<protein>
    <submittedName>
        <fullName evidence="1">Uncharacterized protein</fullName>
    </submittedName>
</protein>
<gene>
    <name evidence="1" type="ORF">PanWU01x14_292430</name>
</gene>
<accession>A0A2P5AX48</accession>
<comment type="caution">
    <text evidence="1">The sequence shown here is derived from an EMBL/GenBank/DDBJ whole genome shotgun (WGS) entry which is preliminary data.</text>
</comment>
<dbReference type="EMBL" id="JXTB01000423">
    <property type="protein sequence ID" value="PON41091.1"/>
    <property type="molecule type" value="Genomic_DNA"/>
</dbReference>
<dbReference type="Proteomes" id="UP000237105">
    <property type="component" value="Unassembled WGS sequence"/>
</dbReference>
<name>A0A2P5AX48_PARAD</name>
<proteinExistence type="predicted"/>
<reference evidence="2" key="1">
    <citation type="submission" date="2016-06" db="EMBL/GenBank/DDBJ databases">
        <title>Parallel loss of symbiosis genes in relatives of nitrogen-fixing non-legume Parasponia.</title>
        <authorList>
            <person name="Van Velzen R."/>
            <person name="Holmer R."/>
            <person name="Bu F."/>
            <person name="Rutten L."/>
            <person name="Van Zeijl A."/>
            <person name="Liu W."/>
            <person name="Santuari L."/>
            <person name="Cao Q."/>
            <person name="Sharma T."/>
            <person name="Shen D."/>
            <person name="Roswanjaya Y."/>
            <person name="Wardhani T."/>
            <person name="Kalhor M.S."/>
            <person name="Jansen J."/>
            <person name="Van den Hoogen J."/>
            <person name="Gungor B."/>
            <person name="Hartog M."/>
            <person name="Hontelez J."/>
            <person name="Verver J."/>
            <person name="Yang W.-C."/>
            <person name="Schijlen E."/>
            <person name="Repin R."/>
            <person name="Schilthuizen M."/>
            <person name="Schranz E."/>
            <person name="Heidstra R."/>
            <person name="Miyata K."/>
            <person name="Fedorova E."/>
            <person name="Kohlen W."/>
            <person name="Bisseling T."/>
            <person name="Smit S."/>
            <person name="Geurts R."/>
        </authorList>
    </citation>
    <scope>NUCLEOTIDE SEQUENCE [LARGE SCALE GENOMIC DNA]</scope>
    <source>
        <strain evidence="2">cv. WU1-14</strain>
    </source>
</reference>